<dbReference type="AlphaFoldDB" id="A0A177DKP9"/>
<gene>
    <name evidence="1" type="ORF">CC77DRAFT_1008594</name>
</gene>
<dbReference type="VEuPathDB" id="FungiDB:CC77DRAFT_1008594"/>
<reference evidence="1 2" key="1">
    <citation type="submission" date="2016-05" db="EMBL/GenBank/DDBJ databases">
        <title>Comparative analysis of secretome profiles of manganese(II)-oxidizing ascomycete fungi.</title>
        <authorList>
            <consortium name="DOE Joint Genome Institute"/>
            <person name="Zeiner C.A."/>
            <person name="Purvine S.O."/>
            <person name="Zink E.M."/>
            <person name="Wu S."/>
            <person name="Pasa-Tolic L."/>
            <person name="Chaput D.L."/>
            <person name="Haridas S."/>
            <person name="Grigoriev I.V."/>
            <person name="Santelli C.M."/>
            <person name="Hansel C.M."/>
        </authorList>
    </citation>
    <scope>NUCLEOTIDE SEQUENCE [LARGE SCALE GENOMIC DNA]</scope>
    <source>
        <strain evidence="1 2">SRC1lrK2f</strain>
    </source>
</reference>
<dbReference type="RefSeq" id="XP_018385955.1">
    <property type="nucleotide sequence ID" value="XM_018523542.1"/>
</dbReference>
<name>A0A177DKP9_ALTAL</name>
<evidence type="ECO:0008006" key="3">
    <source>
        <dbReference type="Google" id="ProtNLM"/>
    </source>
</evidence>
<organism evidence="1 2">
    <name type="scientific">Alternaria alternata</name>
    <name type="common">Alternaria rot fungus</name>
    <name type="synonym">Torula alternata</name>
    <dbReference type="NCBI Taxonomy" id="5599"/>
    <lineage>
        <taxon>Eukaryota</taxon>
        <taxon>Fungi</taxon>
        <taxon>Dikarya</taxon>
        <taxon>Ascomycota</taxon>
        <taxon>Pezizomycotina</taxon>
        <taxon>Dothideomycetes</taxon>
        <taxon>Pleosporomycetidae</taxon>
        <taxon>Pleosporales</taxon>
        <taxon>Pleosporineae</taxon>
        <taxon>Pleosporaceae</taxon>
        <taxon>Alternaria</taxon>
        <taxon>Alternaria sect. Alternaria</taxon>
        <taxon>Alternaria alternata complex</taxon>
    </lineage>
</organism>
<protein>
    <recommendedName>
        <fullName evidence="3">Heterokaryon incompatibility domain-containing protein</fullName>
    </recommendedName>
</protein>
<evidence type="ECO:0000313" key="1">
    <source>
        <dbReference type="EMBL" id="OAG20534.1"/>
    </source>
</evidence>
<dbReference type="Proteomes" id="UP000077248">
    <property type="component" value="Unassembled WGS sequence"/>
</dbReference>
<sequence>MTIENRDDIEWSIPAFKGIQISSIALFAPVLLSDSVLARSRDMLKAYLRVFDPTGHQLTWNNSTGAPKEALDISWAELLDEYLRPHECVFETESGGKGLCPAPARRGDLVVILYGGAVPFLLRPTDSPSFYTFVGECYLEGFMKGEAFASEGHAFEENIFRLV</sequence>
<keyword evidence="2" id="KW-1185">Reference proteome</keyword>
<dbReference type="STRING" id="5599.A0A177DKP9"/>
<accession>A0A177DKP9</accession>
<dbReference type="GeneID" id="29109136"/>
<dbReference type="EMBL" id="KV441478">
    <property type="protein sequence ID" value="OAG20534.1"/>
    <property type="molecule type" value="Genomic_DNA"/>
</dbReference>
<proteinExistence type="predicted"/>
<evidence type="ECO:0000313" key="2">
    <source>
        <dbReference type="Proteomes" id="UP000077248"/>
    </source>
</evidence>
<dbReference type="KEGG" id="aalt:CC77DRAFT_1008594"/>
<dbReference type="Pfam" id="PF26639">
    <property type="entry name" value="Het-6_barrel"/>
    <property type="match status" value="1"/>
</dbReference>